<comment type="catalytic activity">
    <reaction evidence="10">
        <text>a (3S)-3-hydroxyacyl-CoA + NAD(+) = a 3-oxoacyl-CoA + NADH + H(+)</text>
        <dbReference type="Rhea" id="RHEA:22432"/>
        <dbReference type="ChEBI" id="CHEBI:15378"/>
        <dbReference type="ChEBI" id="CHEBI:57318"/>
        <dbReference type="ChEBI" id="CHEBI:57540"/>
        <dbReference type="ChEBI" id="CHEBI:57945"/>
        <dbReference type="ChEBI" id="CHEBI:90726"/>
        <dbReference type="EC" id="1.1.1.35"/>
    </reaction>
</comment>
<evidence type="ECO:0000256" key="8">
    <source>
        <dbReference type="ARBA" id="ARBA00023239"/>
    </source>
</evidence>
<dbReference type="InterPro" id="IPR036291">
    <property type="entry name" value="NAD(P)-bd_dom_sf"/>
</dbReference>
<dbReference type="GO" id="GO:0004300">
    <property type="term" value="F:enoyl-CoA hydratase activity"/>
    <property type="evidence" value="ECO:0007669"/>
    <property type="project" value="TreeGrafter"/>
</dbReference>
<dbReference type="InterPro" id="IPR013328">
    <property type="entry name" value="6PGD_dom2"/>
</dbReference>
<evidence type="ECO:0000256" key="2">
    <source>
        <dbReference type="ARBA" id="ARBA00007005"/>
    </source>
</evidence>
<evidence type="ECO:0000256" key="10">
    <source>
        <dbReference type="ARBA" id="ARBA00049556"/>
    </source>
</evidence>
<dbReference type="SUPFAM" id="SSF52096">
    <property type="entry name" value="ClpP/crotonase"/>
    <property type="match status" value="1"/>
</dbReference>
<accession>A0A9D6V3V1</accession>
<keyword evidence="6" id="KW-0520">NAD</keyword>
<dbReference type="CDD" id="cd06558">
    <property type="entry name" value="crotonase-like"/>
    <property type="match status" value="1"/>
</dbReference>
<dbReference type="EMBL" id="JACRDE010000305">
    <property type="protein sequence ID" value="MBI5250120.1"/>
    <property type="molecule type" value="Genomic_DNA"/>
</dbReference>
<dbReference type="Pfam" id="PF00378">
    <property type="entry name" value="ECH_1"/>
    <property type="match status" value="1"/>
</dbReference>
<dbReference type="InterPro" id="IPR006108">
    <property type="entry name" value="3HC_DH_C"/>
</dbReference>
<keyword evidence="4" id="KW-0442">Lipid degradation</keyword>
<name>A0A9D6V3V1_9BACT</name>
<evidence type="ECO:0000256" key="1">
    <source>
        <dbReference type="ARBA" id="ARBA00005005"/>
    </source>
</evidence>
<dbReference type="Proteomes" id="UP000807825">
    <property type="component" value="Unassembled WGS sequence"/>
</dbReference>
<dbReference type="GO" id="GO:0006635">
    <property type="term" value="P:fatty acid beta-oxidation"/>
    <property type="evidence" value="ECO:0007669"/>
    <property type="project" value="UniProtKB-ARBA"/>
</dbReference>
<evidence type="ECO:0000259" key="11">
    <source>
        <dbReference type="Pfam" id="PF00725"/>
    </source>
</evidence>
<reference evidence="13" key="1">
    <citation type="submission" date="2020-07" db="EMBL/GenBank/DDBJ databases">
        <title>Huge and variable diversity of episymbiotic CPR bacteria and DPANN archaea in groundwater ecosystems.</title>
        <authorList>
            <person name="He C.Y."/>
            <person name="Keren R."/>
            <person name="Whittaker M."/>
            <person name="Farag I.F."/>
            <person name="Doudna J."/>
            <person name="Cate J.H.D."/>
            <person name="Banfield J.F."/>
        </authorList>
    </citation>
    <scope>NUCLEOTIDE SEQUENCE</scope>
    <source>
        <strain evidence="13">NC_groundwater_1664_Pr3_B-0.1um_52_9</strain>
    </source>
</reference>
<evidence type="ECO:0000313" key="14">
    <source>
        <dbReference type="Proteomes" id="UP000807825"/>
    </source>
</evidence>
<sequence length="699" mass="75551">MPEVAYLLDQASNVATFVIDTAGPVNTIGQQFVTDLEKSSARAVRDGVLGVLIVSGKKKSFLDGANLKEILAGATPQIARQIVQRYQDSLAFLAKCPFPVVAALDGQTALGGGFELLLWACDHVFSSPGSRMGLPEVSVGLFPAGGGTQTLKRVVGFKTAVDMITTARVGGVDAFANSGVFTICAASEMKSRAIRWIEQNQGIVNRNYDPNYEEPDSSSPEDKQVLLNRVRFRYTISPYRPYLVAAIDALEAGLSLPFEEAVRKEVDLFVPLLFHENSRNKIDLFFLVTSLGPKLVRVDPSKAVNVDKLAVIGSGLMGQGIAQVAADKGIKTTLIDIDEAKVKASLKTMTDTLEELVSRGRWSQARKDSVLANLSWTTEYSDLKDVPLVIECVFEDLGLKRKILAQVQAVNPNAVFASNTSTIPMSEISAGAKKPEQVVGMHYFSPVPLMPLLEVIQGPVSSKAAVATAVTAGRAMGKTIILVGDGPGFYTSRTFGNFVMNGIRLAELGVSPWDVDLLALQVGFPQGPLHIYGTTGGSVIYHASSFMAQRFPGRMNIPATLARLYEADYVGAGKPCFYLDSRKMTRDESVLQHIVRVEGCPVPTDQEAKDVLLLGMVNEAFWCLSDGVIKDYFSMDLGAVLGIGFPDCWHGPARYVSLKGVSDVKARLEELVAKFNMPALRPAPEFDRLIACGLESSLI</sequence>
<dbReference type="SUPFAM" id="SSF51735">
    <property type="entry name" value="NAD(P)-binding Rossmann-fold domains"/>
    <property type="match status" value="1"/>
</dbReference>
<evidence type="ECO:0000256" key="7">
    <source>
        <dbReference type="ARBA" id="ARBA00023098"/>
    </source>
</evidence>
<comment type="similarity">
    <text evidence="2">In the central section; belongs to the 3-hydroxyacyl-CoA dehydrogenase family.</text>
</comment>
<dbReference type="InterPro" id="IPR008927">
    <property type="entry name" value="6-PGluconate_DH-like_C_sf"/>
</dbReference>
<protein>
    <submittedName>
        <fullName evidence="13">Enoyl-CoA hydratase/isomerase family protein</fullName>
    </submittedName>
</protein>
<dbReference type="Gene3D" id="3.40.50.720">
    <property type="entry name" value="NAD(P)-binding Rossmann-like Domain"/>
    <property type="match status" value="1"/>
</dbReference>
<dbReference type="AlphaFoldDB" id="A0A9D6V3V1"/>
<dbReference type="InterPro" id="IPR001753">
    <property type="entry name" value="Enoyl-CoA_hydra/iso"/>
</dbReference>
<keyword evidence="7" id="KW-0443">Lipid metabolism</keyword>
<evidence type="ECO:0000256" key="5">
    <source>
        <dbReference type="ARBA" id="ARBA00023002"/>
    </source>
</evidence>
<dbReference type="Gene3D" id="3.90.226.10">
    <property type="entry name" value="2-enoyl-CoA Hydratase, Chain A, domain 1"/>
    <property type="match status" value="1"/>
</dbReference>
<evidence type="ECO:0000256" key="4">
    <source>
        <dbReference type="ARBA" id="ARBA00022963"/>
    </source>
</evidence>
<dbReference type="FunFam" id="3.40.50.720:FF:000009">
    <property type="entry name" value="Fatty oxidation complex, alpha subunit"/>
    <property type="match status" value="1"/>
</dbReference>
<dbReference type="SUPFAM" id="SSF48179">
    <property type="entry name" value="6-phosphogluconate dehydrogenase C-terminal domain-like"/>
    <property type="match status" value="2"/>
</dbReference>
<comment type="caution">
    <text evidence="13">The sequence shown here is derived from an EMBL/GenBank/DDBJ whole genome shotgun (WGS) entry which is preliminary data.</text>
</comment>
<dbReference type="Gene3D" id="1.10.1040.10">
    <property type="entry name" value="N-(1-d-carboxylethyl)-l-norvaline Dehydrogenase, domain 2"/>
    <property type="match status" value="2"/>
</dbReference>
<dbReference type="GO" id="GO:0016509">
    <property type="term" value="F:long-chain (3S)-3-hydroxyacyl-CoA dehydrogenase (NAD+) activity"/>
    <property type="evidence" value="ECO:0007669"/>
    <property type="project" value="TreeGrafter"/>
</dbReference>
<comment type="pathway">
    <text evidence="1">Lipid metabolism; fatty acid beta-oxidation.</text>
</comment>
<dbReference type="PANTHER" id="PTHR43612">
    <property type="entry name" value="TRIFUNCTIONAL ENZYME SUBUNIT ALPHA"/>
    <property type="match status" value="1"/>
</dbReference>
<evidence type="ECO:0000313" key="13">
    <source>
        <dbReference type="EMBL" id="MBI5250120.1"/>
    </source>
</evidence>
<dbReference type="Pfam" id="PF02737">
    <property type="entry name" value="3HCDH_N"/>
    <property type="match status" value="1"/>
</dbReference>
<keyword evidence="8" id="KW-0456">Lyase</keyword>
<keyword evidence="5" id="KW-0560">Oxidoreductase</keyword>
<keyword evidence="3" id="KW-0276">Fatty acid metabolism</keyword>
<organism evidence="13 14">
    <name type="scientific">Desulfomonile tiedjei</name>
    <dbReference type="NCBI Taxonomy" id="2358"/>
    <lineage>
        <taxon>Bacteria</taxon>
        <taxon>Pseudomonadati</taxon>
        <taxon>Thermodesulfobacteriota</taxon>
        <taxon>Desulfomonilia</taxon>
        <taxon>Desulfomonilales</taxon>
        <taxon>Desulfomonilaceae</taxon>
        <taxon>Desulfomonile</taxon>
    </lineage>
</organism>
<dbReference type="GO" id="GO:0070403">
    <property type="term" value="F:NAD+ binding"/>
    <property type="evidence" value="ECO:0007669"/>
    <property type="project" value="InterPro"/>
</dbReference>
<dbReference type="InterPro" id="IPR050136">
    <property type="entry name" value="FA_oxidation_alpha_subunit"/>
</dbReference>
<feature type="domain" description="3-hydroxyacyl-CoA dehydrogenase C-terminal" evidence="11">
    <location>
        <begin position="488"/>
        <end position="571"/>
    </location>
</feature>
<dbReference type="PANTHER" id="PTHR43612:SF3">
    <property type="entry name" value="TRIFUNCTIONAL ENZYME SUBUNIT ALPHA, MITOCHONDRIAL"/>
    <property type="match status" value="1"/>
</dbReference>
<feature type="domain" description="3-hydroxyacyl-CoA dehydrogenase NAD binding" evidence="12">
    <location>
        <begin position="308"/>
        <end position="485"/>
    </location>
</feature>
<dbReference type="InterPro" id="IPR029045">
    <property type="entry name" value="ClpP/crotonase-like_dom_sf"/>
</dbReference>
<proteinExistence type="inferred from homology"/>
<evidence type="ECO:0000256" key="9">
    <source>
        <dbReference type="ARBA" id="ARBA00023268"/>
    </source>
</evidence>
<keyword evidence="9" id="KW-0511">Multifunctional enzyme</keyword>
<evidence type="ECO:0000256" key="3">
    <source>
        <dbReference type="ARBA" id="ARBA00022832"/>
    </source>
</evidence>
<dbReference type="Pfam" id="PF00725">
    <property type="entry name" value="3HCDH"/>
    <property type="match status" value="1"/>
</dbReference>
<evidence type="ECO:0000259" key="12">
    <source>
        <dbReference type="Pfam" id="PF02737"/>
    </source>
</evidence>
<gene>
    <name evidence="13" type="ORF">HY912_11560</name>
</gene>
<evidence type="ECO:0000256" key="6">
    <source>
        <dbReference type="ARBA" id="ARBA00023027"/>
    </source>
</evidence>
<dbReference type="InterPro" id="IPR006176">
    <property type="entry name" value="3-OHacyl-CoA_DH_NAD-bd"/>
</dbReference>